<dbReference type="CDD" id="cd02022">
    <property type="entry name" value="DPCK"/>
    <property type="match status" value="1"/>
</dbReference>
<name>A0AAE0C5R2_9CHLO</name>
<dbReference type="GO" id="GO:0005524">
    <property type="term" value="F:ATP binding"/>
    <property type="evidence" value="ECO:0007669"/>
    <property type="project" value="UniProtKB-KW"/>
</dbReference>
<dbReference type="Proteomes" id="UP001190700">
    <property type="component" value="Unassembled WGS sequence"/>
</dbReference>
<evidence type="ECO:0000313" key="5">
    <source>
        <dbReference type="Proteomes" id="UP001190700"/>
    </source>
</evidence>
<protein>
    <recommendedName>
        <fullName evidence="6">Dephospho-CoA kinase</fullName>
    </recommendedName>
</protein>
<evidence type="ECO:0000256" key="1">
    <source>
        <dbReference type="ARBA" id="ARBA00022741"/>
    </source>
</evidence>
<keyword evidence="5" id="KW-1185">Reference proteome</keyword>
<feature type="region of interest" description="Disordered" evidence="3">
    <location>
        <begin position="165"/>
        <end position="189"/>
    </location>
</feature>
<accession>A0AAE0C5R2</accession>
<proteinExistence type="inferred from homology"/>
<evidence type="ECO:0000256" key="3">
    <source>
        <dbReference type="SAM" id="MobiDB-lite"/>
    </source>
</evidence>
<sequence>MGKSTVDGLFRDLGIPVQDADKVVHDLYAPQGAAVQPVEAIFPGVVVDGGINRAELGKYVLGNEENMKRLEGIVHPLVEAERAKFIENARQDAKRLVVLDIPLLYETGLESQVDAVAVVSAMDTRVQKERVMARPGMTEEKFEAILSRQRAAAVSLEPVHLCRPSCSSHLSTTKPTLRPHLLPEPHWAT</sequence>
<comment type="caution">
    <text evidence="4">The sequence shown here is derived from an EMBL/GenBank/DDBJ whole genome shotgun (WGS) entry which is preliminary data.</text>
</comment>
<feature type="compositionally biased region" description="Polar residues" evidence="3">
    <location>
        <begin position="165"/>
        <end position="175"/>
    </location>
</feature>
<evidence type="ECO:0008006" key="6">
    <source>
        <dbReference type="Google" id="ProtNLM"/>
    </source>
</evidence>
<dbReference type="InterPro" id="IPR001977">
    <property type="entry name" value="Depp_CoAkinase"/>
</dbReference>
<dbReference type="PANTHER" id="PTHR10695">
    <property type="entry name" value="DEPHOSPHO-COA KINASE-RELATED"/>
    <property type="match status" value="1"/>
</dbReference>
<evidence type="ECO:0000313" key="4">
    <source>
        <dbReference type="EMBL" id="KAK3247890.1"/>
    </source>
</evidence>
<dbReference type="EMBL" id="LGRX02028579">
    <property type="protein sequence ID" value="KAK3247890.1"/>
    <property type="molecule type" value="Genomic_DNA"/>
</dbReference>
<dbReference type="HAMAP" id="MF_00376">
    <property type="entry name" value="Dephospho_CoA_kinase"/>
    <property type="match status" value="1"/>
</dbReference>
<dbReference type="GO" id="GO:0015937">
    <property type="term" value="P:coenzyme A biosynthetic process"/>
    <property type="evidence" value="ECO:0007669"/>
    <property type="project" value="InterPro"/>
</dbReference>
<dbReference type="NCBIfam" id="TIGR00152">
    <property type="entry name" value="dephospho-CoA kinase"/>
    <property type="match status" value="1"/>
</dbReference>
<dbReference type="GO" id="GO:0004140">
    <property type="term" value="F:dephospho-CoA kinase activity"/>
    <property type="evidence" value="ECO:0007669"/>
    <property type="project" value="InterPro"/>
</dbReference>
<dbReference type="SUPFAM" id="SSF52540">
    <property type="entry name" value="P-loop containing nucleoside triphosphate hydrolases"/>
    <property type="match status" value="1"/>
</dbReference>
<dbReference type="PROSITE" id="PS51219">
    <property type="entry name" value="DPCK"/>
    <property type="match status" value="1"/>
</dbReference>
<gene>
    <name evidence="4" type="ORF">CYMTET_42628</name>
</gene>
<dbReference type="Gene3D" id="3.40.50.300">
    <property type="entry name" value="P-loop containing nucleotide triphosphate hydrolases"/>
    <property type="match status" value="1"/>
</dbReference>
<dbReference type="AlphaFoldDB" id="A0AAE0C5R2"/>
<dbReference type="Pfam" id="PF01121">
    <property type="entry name" value="CoaE"/>
    <property type="match status" value="1"/>
</dbReference>
<evidence type="ECO:0000256" key="2">
    <source>
        <dbReference type="ARBA" id="ARBA00022840"/>
    </source>
</evidence>
<organism evidence="4 5">
    <name type="scientific">Cymbomonas tetramitiformis</name>
    <dbReference type="NCBI Taxonomy" id="36881"/>
    <lineage>
        <taxon>Eukaryota</taxon>
        <taxon>Viridiplantae</taxon>
        <taxon>Chlorophyta</taxon>
        <taxon>Pyramimonadophyceae</taxon>
        <taxon>Pyramimonadales</taxon>
        <taxon>Pyramimonadaceae</taxon>
        <taxon>Cymbomonas</taxon>
    </lineage>
</organism>
<keyword evidence="2" id="KW-0067">ATP-binding</keyword>
<dbReference type="PANTHER" id="PTHR10695:SF46">
    <property type="entry name" value="BIFUNCTIONAL COENZYME A SYNTHASE-RELATED"/>
    <property type="match status" value="1"/>
</dbReference>
<keyword evidence="1" id="KW-0547">Nucleotide-binding</keyword>
<dbReference type="InterPro" id="IPR027417">
    <property type="entry name" value="P-loop_NTPase"/>
</dbReference>
<reference evidence="4 5" key="1">
    <citation type="journal article" date="2015" name="Genome Biol. Evol.">
        <title>Comparative Genomics of a Bacterivorous Green Alga Reveals Evolutionary Causalities and Consequences of Phago-Mixotrophic Mode of Nutrition.</title>
        <authorList>
            <person name="Burns J.A."/>
            <person name="Paasch A."/>
            <person name="Narechania A."/>
            <person name="Kim E."/>
        </authorList>
    </citation>
    <scope>NUCLEOTIDE SEQUENCE [LARGE SCALE GENOMIC DNA]</scope>
    <source>
        <strain evidence="4 5">PLY_AMNH</strain>
    </source>
</reference>